<organism evidence="3 4">
    <name type="scientific">Chrysochromulina tobinii</name>
    <dbReference type="NCBI Taxonomy" id="1460289"/>
    <lineage>
        <taxon>Eukaryota</taxon>
        <taxon>Haptista</taxon>
        <taxon>Haptophyta</taxon>
        <taxon>Prymnesiophyceae</taxon>
        <taxon>Prymnesiales</taxon>
        <taxon>Chrysochromulinaceae</taxon>
        <taxon>Chrysochromulina</taxon>
    </lineage>
</organism>
<evidence type="ECO:0000313" key="4">
    <source>
        <dbReference type="Proteomes" id="UP000037460"/>
    </source>
</evidence>
<evidence type="ECO:0000256" key="2">
    <source>
        <dbReference type="SAM" id="MobiDB-lite"/>
    </source>
</evidence>
<dbReference type="OrthoDB" id="2335338at2759"/>
<sequence length="161" mass="17490">MEVLTTEVAKKAVTSSSTTASPLQVLQMDPPSPEAPSESMTDRLNQLKSLDSEAIQAKIAAAKRDEAEKKVLEEARMAARDKAIAEYTAAVSDAAEATYLDDTYVKAYYRLALGHQGMGNIEKAFKACRAGLKLEPDSMQLLKLQEELQKAETEQLGAVLV</sequence>
<keyword evidence="1" id="KW-0802">TPR repeat</keyword>
<dbReference type="SUPFAM" id="SSF48452">
    <property type="entry name" value="TPR-like"/>
    <property type="match status" value="1"/>
</dbReference>
<dbReference type="InterPro" id="IPR011990">
    <property type="entry name" value="TPR-like_helical_dom_sf"/>
</dbReference>
<name>A0A0M0JA53_9EUKA</name>
<evidence type="ECO:0000256" key="1">
    <source>
        <dbReference type="PROSITE-ProRule" id="PRU00339"/>
    </source>
</evidence>
<feature type="compositionally biased region" description="Low complexity" evidence="2">
    <location>
        <begin position="11"/>
        <end position="21"/>
    </location>
</feature>
<evidence type="ECO:0000313" key="3">
    <source>
        <dbReference type="EMBL" id="KOO23103.1"/>
    </source>
</evidence>
<comment type="caution">
    <text evidence="3">The sequence shown here is derived from an EMBL/GenBank/DDBJ whole genome shotgun (WGS) entry which is preliminary data.</text>
</comment>
<dbReference type="AlphaFoldDB" id="A0A0M0JA53"/>
<dbReference type="SMART" id="SM00028">
    <property type="entry name" value="TPR"/>
    <property type="match status" value="1"/>
</dbReference>
<accession>A0A0M0JA53</accession>
<dbReference type="InterPro" id="IPR019734">
    <property type="entry name" value="TPR_rpt"/>
</dbReference>
<dbReference type="Pfam" id="PF14853">
    <property type="entry name" value="Fis1_TPR_C"/>
    <property type="match status" value="1"/>
</dbReference>
<feature type="repeat" description="TPR" evidence="1">
    <location>
        <begin position="105"/>
        <end position="138"/>
    </location>
</feature>
<gene>
    <name evidence="3" type="ORF">Ctob_003001</name>
</gene>
<reference evidence="4" key="1">
    <citation type="journal article" date="2015" name="PLoS Genet.">
        <title>Genome Sequence and Transcriptome Analyses of Chrysochromulina tobin: Metabolic Tools for Enhanced Algal Fitness in the Prominent Order Prymnesiales (Haptophyceae).</title>
        <authorList>
            <person name="Hovde B.T."/>
            <person name="Deodato C.R."/>
            <person name="Hunsperger H.M."/>
            <person name="Ryken S.A."/>
            <person name="Yost W."/>
            <person name="Jha R.K."/>
            <person name="Patterson J."/>
            <person name="Monnat R.J. Jr."/>
            <person name="Barlow S.B."/>
            <person name="Starkenburg S.R."/>
            <person name="Cattolico R.A."/>
        </authorList>
    </citation>
    <scope>NUCLEOTIDE SEQUENCE</scope>
    <source>
        <strain evidence="4">CCMP291</strain>
    </source>
</reference>
<dbReference type="EMBL" id="JWZX01003219">
    <property type="protein sequence ID" value="KOO23103.1"/>
    <property type="molecule type" value="Genomic_DNA"/>
</dbReference>
<proteinExistence type="predicted"/>
<dbReference type="Proteomes" id="UP000037460">
    <property type="component" value="Unassembled WGS sequence"/>
</dbReference>
<dbReference type="InterPro" id="IPR028061">
    <property type="entry name" value="Fis1_TPR_C"/>
</dbReference>
<keyword evidence="4" id="KW-1185">Reference proteome</keyword>
<protein>
    <submittedName>
        <fullName evidence="3">Uncharacterized protein</fullName>
    </submittedName>
</protein>
<dbReference type="PROSITE" id="PS50005">
    <property type="entry name" value="TPR"/>
    <property type="match status" value="1"/>
</dbReference>
<feature type="region of interest" description="Disordered" evidence="2">
    <location>
        <begin position="1"/>
        <end position="42"/>
    </location>
</feature>
<dbReference type="Gene3D" id="1.25.40.10">
    <property type="entry name" value="Tetratricopeptide repeat domain"/>
    <property type="match status" value="1"/>
</dbReference>